<comment type="subcellular location">
    <subcellularLocation>
        <location evidence="1">Membrane</location>
    </subcellularLocation>
</comment>
<dbReference type="PANTHER" id="PTHR34836">
    <property type="entry name" value="OS06G0188250 PROTEIN"/>
    <property type="match status" value="1"/>
</dbReference>
<feature type="chain" id="PRO_5023823237" description="Receptor ligand binding region domain-containing protein" evidence="5">
    <location>
        <begin position="20"/>
        <end position="582"/>
    </location>
</feature>
<dbReference type="InterPro" id="IPR044440">
    <property type="entry name" value="GABAb_receptor_plant_PBP1"/>
</dbReference>
<dbReference type="AlphaFoldDB" id="A0A5J5A1M5"/>
<evidence type="ECO:0000256" key="5">
    <source>
        <dbReference type="SAM" id="SignalP"/>
    </source>
</evidence>
<dbReference type="InterPro" id="IPR028082">
    <property type="entry name" value="Peripla_BP_I"/>
</dbReference>
<dbReference type="Gene3D" id="3.40.50.2300">
    <property type="match status" value="2"/>
</dbReference>
<dbReference type="FunFam" id="3.40.50.2300:FF:000188">
    <property type="entry name" value="Glutamate receptor"/>
    <property type="match status" value="1"/>
</dbReference>
<dbReference type="EMBL" id="CM018047">
    <property type="protein sequence ID" value="KAA8523956.1"/>
    <property type="molecule type" value="Genomic_DNA"/>
</dbReference>
<feature type="domain" description="Receptor ligand binding region" evidence="6">
    <location>
        <begin position="55"/>
        <end position="384"/>
    </location>
</feature>
<evidence type="ECO:0000256" key="4">
    <source>
        <dbReference type="ARBA" id="ARBA00023136"/>
    </source>
</evidence>
<dbReference type="OrthoDB" id="5984008at2759"/>
<gene>
    <name evidence="7" type="ORF">F0562_010613</name>
</gene>
<evidence type="ECO:0000313" key="7">
    <source>
        <dbReference type="EMBL" id="KAA8523956.1"/>
    </source>
</evidence>
<evidence type="ECO:0000256" key="1">
    <source>
        <dbReference type="ARBA" id="ARBA00004370"/>
    </source>
</evidence>
<evidence type="ECO:0000259" key="6">
    <source>
        <dbReference type="Pfam" id="PF01094"/>
    </source>
</evidence>
<dbReference type="PANTHER" id="PTHR34836:SF9">
    <property type="entry name" value="RECEPTOR LIGAND BINDING REGION DOMAIN-CONTAINING PROTEIN"/>
    <property type="match status" value="1"/>
</dbReference>
<sequence length="582" mass="65229">MEKFHLFFCVMVLALSSFSKKVTVHGGMNTTRINHVKGIVGALVDYSSRIGKEEKVAMEMAIQDFFNYTNQSLILQLKYSQGEPIKAALAATDLINTQRVQALVGPRTWEEASLVAEVGSQSNVPVLSLADPTPPWATKRWPFLIQASPSQQAQMKAVAAIVQSWGWRRVILIYEDTDSAAIGVIPHLSHALQEVGAEISQFGAIPPLASSSLSEELEKLKRQQCRVFVVHSSLPLALPLFETAKKMKMMEKDYVWITTDSTASLVHSIINKATAISSMQGVLGVMSYFTETGPKFQDFHTRFRRKFSAAEHPEEDNYEPGIFALQAYDATRAVALAMVQTNESGQQLFDKILLTDFNGLSGKINFTEQKLAPGNVFLIINVIGKSYRELGFWSDGGLGFSESIDKGANYNASMENLSQVFWPGGPRTSPRGWTLSTISGRLRVGVPNDSNYIQFVKVEYDYSTNNYSVTGFSIDVFRETVKLLPYYLPYDFIPFNSGTYDALVQQIQLKALHSISLEPCFALVSFCHFVLCRWRHFHRFVGLKTKKGRGEHIEEAYDAQLEIDLQMGQVVHEELELNLVRR</sequence>
<dbReference type="Gene3D" id="3.40.190.10">
    <property type="entry name" value="Periplasmic binding protein-like II"/>
    <property type="match status" value="1"/>
</dbReference>
<dbReference type="Pfam" id="PF01094">
    <property type="entry name" value="ANF_receptor"/>
    <property type="match status" value="1"/>
</dbReference>
<dbReference type="InterPro" id="IPR015683">
    <property type="entry name" value="Ionotropic_Glu_rcpt"/>
</dbReference>
<keyword evidence="2" id="KW-0812">Transmembrane</keyword>
<accession>A0A5J5A1M5</accession>
<name>A0A5J5A1M5_9ASTE</name>
<keyword evidence="3" id="KW-1133">Transmembrane helix</keyword>
<feature type="signal peptide" evidence="5">
    <location>
        <begin position="1"/>
        <end position="19"/>
    </location>
</feature>
<dbReference type="SUPFAM" id="SSF53850">
    <property type="entry name" value="Periplasmic binding protein-like II"/>
    <property type="match status" value="1"/>
</dbReference>
<dbReference type="SUPFAM" id="SSF53822">
    <property type="entry name" value="Periplasmic binding protein-like I"/>
    <property type="match status" value="1"/>
</dbReference>
<keyword evidence="4" id="KW-0472">Membrane</keyword>
<evidence type="ECO:0000313" key="8">
    <source>
        <dbReference type="Proteomes" id="UP000325577"/>
    </source>
</evidence>
<dbReference type="CDD" id="cd19990">
    <property type="entry name" value="PBP1_GABAb_receptor_plant"/>
    <property type="match status" value="1"/>
</dbReference>
<dbReference type="Proteomes" id="UP000325577">
    <property type="component" value="Linkage Group LG4"/>
</dbReference>
<dbReference type="GO" id="GO:0016020">
    <property type="term" value="C:membrane"/>
    <property type="evidence" value="ECO:0007669"/>
    <property type="project" value="UniProtKB-SubCell"/>
</dbReference>
<organism evidence="7 8">
    <name type="scientific">Nyssa sinensis</name>
    <dbReference type="NCBI Taxonomy" id="561372"/>
    <lineage>
        <taxon>Eukaryota</taxon>
        <taxon>Viridiplantae</taxon>
        <taxon>Streptophyta</taxon>
        <taxon>Embryophyta</taxon>
        <taxon>Tracheophyta</taxon>
        <taxon>Spermatophyta</taxon>
        <taxon>Magnoliopsida</taxon>
        <taxon>eudicotyledons</taxon>
        <taxon>Gunneridae</taxon>
        <taxon>Pentapetalae</taxon>
        <taxon>asterids</taxon>
        <taxon>Cornales</taxon>
        <taxon>Nyssaceae</taxon>
        <taxon>Nyssa</taxon>
    </lineage>
</organism>
<proteinExistence type="predicted"/>
<keyword evidence="8" id="KW-1185">Reference proteome</keyword>
<evidence type="ECO:0000256" key="3">
    <source>
        <dbReference type="ARBA" id="ARBA00022989"/>
    </source>
</evidence>
<reference evidence="7 8" key="1">
    <citation type="submission" date="2019-09" db="EMBL/GenBank/DDBJ databases">
        <title>A chromosome-level genome assembly of the Chinese tupelo Nyssa sinensis.</title>
        <authorList>
            <person name="Yang X."/>
            <person name="Kang M."/>
            <person name="Yang Y."/>
            <person name="Xiong H."/>
            <person name="Wang M."/>
            <person name="Zhang Z."/>
            <person name="Wang Z."/>
            <person name="Wu H."/>
            <person name="Ma T."/>
            <person name="Liu J."/>
            <person name="Xi Z."/>
        </authorList>
    </citation>
    <scope>NUCLEOTIDE SEQUENCE [LARGE SCALE GENOMIC DNA]</scope>
    <source>
        <strain evidence="7">J267</strain>
        <tissue evidence="7">Leaf</tissue>
    </source>
</reference>
<evidence type="ECO:0000256" key="2">
    <source>
        <dbReference type="ARBA" id="ARBA00022692"/>
    </source>
</evidence>
<dbReference type="InterPro" id="IPR001828">
    <property type="entry name" value="ANF_lig-bd_rcpt"/>
</dbReference>
<protein>
    <recommendedName>
        <fullName evidence="6">Receptor ligand binding region domain-containing protein</fullName>
    </recommendedName>
</protein>
<keyword evidence="5" id="KW-0732">Signal</keyword>